<feature type="transmembrane region" description="Helical" evidence="1">
    <location>
        <begin position="155"/>
        <end position="177"/>
    </location>
</feature>
<evidence type="ECO:0000256" key="1">
    <source>
        <dbReference type="SAM" id="Phobius"/>
    </source>
</evidence>
<accession>A0ABZ0IJS5</accession>
<keyword evidence="1" id="KW-0472">Membrane</keyword>
<keyword evidence="1" id="KW-0812">Transmembrane</keyword>
<keyword evidence="3" id="KW-1185">Reference proteome</keyword>
<evidence type="ECO:0000313" key="2">
    <source>
        <dbReference type="EMBL" id="WOK04240.1"/>
    </source>
</evidence>
<evidence type="ECO:0000313" key="3">
    <source>
        <dbReference type="Proteomes" id="UP001302349"/>
    </source>
</evidence>
<keyword evidence="1" id="KW-1133">Transmembrane helix</keyword>
<dbReference type="InterPro" id="IPR008537">
    <property type="entry name" value="DUF819"/>
</dbReference>
<dbReference type="PANTHER" id="PTHR34289:SF8">
    <property type="entry name" value="DUF819 DOMAIN-CONTAINING PROTEIN"/>
    <property type="match status" value="1"/>
</dbReference>
<feature type="transmembrane region" description="Helical" evidence="1">
    <location>
        <begin position="88"/>
        <end position="112"/>
    </location>
</feature>
<gene>
    <name evidence="2" type="ORF">RT717_14260</name>
</gene>
<sequence>MSNPLWVLTILVVNILISEWLENNTFLRHLGTTLLVIILTAVVANLGVIPSATESSVVYDAIFTYVAPLSVFFLLLDVRLSELKKAGLPMLTMFLIGAVGTALGAVLAIWVIDGPEVFGEHYKALAGMMTGTYIGGSLNFNAIALHYGVMKEGGLYAGTVAVDNILTTVWMVVTLVLPRVLGKIWKRVGGKTSAKDLEEKFPEEKETVSMWSLAALLSLGGGSLLVSDWLAVALNAAFGWNFPSILIVTTIALVLAQFKAIRELQGSRLLGLFTVYLFLAVIGAFCELAALGGIGELALYVGIFTLIVVVVHGLVTFGVGGLLKVDWDVIAIASQANVGGASSAMALAKSLKREDLLLPAIVVGSLGVGLGTYVGFLVAEVLL</sequence>
<feature type="transmembrane region" description="Helical" evidence="1">
    <location>
        <begin position="297"/>
        <end position="323"/>
    </location>
</feature>
<feature type="transmembrane region" description="Helical" evidence="1">
    <location>
        <begin position="34"/>
        <end position="52"/>
    </location>
</feature>
<feature type="transmembrane region" description="Helical" evidence="1">
    <location>
        <begin position="356"/>
        <end position="379"/>
    </location>
</feature>
<dbReference type="EMBL" id="CP136051">
    <property type="protein sequence ID" value="WOK04240.1"/>
    <property type="molecule type" value="Genomic_DNA"/>
</dbReference>
<feature type="transmembrane region" description="Helical" evidence="1">
    <location>
        <begin position="210"/>
        <end position="232"/>
    </location>
</feature>
<feature type="transmembrane region" description="Helical" evidence="1">
    <location>
        <begin position="6"/>
        <end position="22"/>
    </location>
</feature>
<feature type="transmembrane region" description="Helical" evidence="1">
    <location>
        <begin position="270"/>
        <end position="291"/>
    </location>
</feature>
<name>A0ABZ0IJS5_9BACT</name>
<organism evidence="2 3">
    <name type="scientific">Imperialibacter roseus</name>
    <dbReference type="NCBI Taxonomy" id="1324217"/>
    <lineage>
        <taxon>Bacteria</taxon>
        <taxon>Pseudomonadati</taxon>
        <taxon>Bacteroidota</taxon>
        <taxon>Cytophagia</taxon>
        <taxon>Cytophagales</taxon>
        <taxon>Flammeovirgaceae</taxon>
        <taxon>Imperialibacter</taxon>
    </lineage>
</organism>
<protein>
    <submittedName>
        <fullName evidence="2">DUF819 family protein</fullName>
    </submittedName>
</protein>
<feature type="transmembrane region" description="Helical" evidence="1">
    <location>
        <begin position="58"/>
        <end position="76"/>
    </location>
</feature>
<reference evidence="2 3" key="1">
    <citation type="journal article" date="2023" name="Microbiol. Resour. Announc.">
        <title>Complete Genome Sequence of Imperialibacter roseus strain P4T.</title>
        <authorList>
            <person name="Tizabi D.R."/>
            <person name="Bachvaroff T."/>
            <person name="Hill R.T."/>
        </authorList>
    </citation>
    <scope>NUCLEOTIDE SEQUENCE [LARGE SCALE GENOMIC DNA]</scope>
    <source>
        <strain evidence="2 3">P4T</strain>
    </source>
</reference>
<dbReference type="RefSeq" id="WP_317487055.1">
    <property type="nucleotide sequence ID" value="NZ_CP136051.1"/>
</dbReference>
<dbReference type="PANTHER" id="PTHR34289">
    <property type="entry name" value="PROTEIN, PUTATIVE (DUF819)-RELATED"/>
    <property type="match status" value="1"/>
</dbReference>
<dbReference type="Pfam" id="PF05684">
    <property type="entry name" value="DUF819"/>
    <property type="match status" value="1"/>
</dbReference>
<proteinExistence type="predicted"/>
<feature type="transmembrane region" description="Helical" evidence="1">
    <location>
        <begin position="238"/>
        <end position="258"/>
    </location>
</feature>
<dbReference type="Proteomes" id="UP001302349">
    <property type="component" value="Chromosome"/>
</dbReference>